<accession>A0A0B4D541</accession>
<gene>
    <name evidence="1" type="ORF">RM52_03655</name>
</gene>
<organism evidence="1 2">
    <name type="scientific">Microbacterium hominis</name>
    <dbReference type="NCBI Taxonomy" id="162426"/>
    <lineage>
        <taxon>Bacteria</taxon>
        <taxon>Bacillati</taxon>
        <taxon>Actinomycetota</taxon>
        <taxon>Actinomycetes</taxon>
        <taxon>Micrococcales</taxon>
        <taxon>Microbacteriaceae</taxon>
        <taxon>Microbacterium</taxon>
    </lineage>
</organism>
<dbReference type="EMBL" id="JWSZ01000004">
    <property type="protein sequence ID" value="KIC59310.1"/>
    <property type="molecule type" value="Genomic_DNA"/>
</dbReference>
<reference evidence="1 2" key="1">
    <citation type="submission" date="2014-12" db="EMBL/GenBank/DDBJ databases">
        <title>Genome sequencing of Microbacterium hominis TPW29.</title>
        <authorList>
            <person name="Tan P.W."/>
            <person name="Chan K.-G."/>
        </authorList>
    </citation>
    <scope>NUCLEOTIDE SEQUENCE [LARGE SCALE GENOMIC DNA]</scope>
    <source>
        <strain evidence="1 2">TPW29</strain>
    </source>
</reference>
<evidence type="ECO:0000313" key="1">
    <source>
        <dbReference type="EMBL" id="KIC59310.1"/>
    </source>
</evidence>
<protein>
    <recommendedName>
        <fullName evidence="3">Tandem-95 repeat protein</fullName>
    </recommendedName>
</protein>
<proteinExistence type="predicted"/>
<dbReference type="Proteomes" id="UP000031202">
    <property type="component" value="Unassembled WGS sequence"/>
</dbReference>
<dbReference type="Gene3D" id="2.60.40.3440">
    <property type="match status" value="1"/>
</dbReference>
<sequence length="1981" mass="200692">MRRGSIVGLAAAGATAALIAGVSVVWPGLDAQRTPPSQSSAWVLQADTLRYARVNTAIGEIDTVRAVSNPSRIVTSADGAYMFTDNDAKVERIDDAAPVDLDAEGLRSATPAPAGTADIDASGDVVAYRTDAGAVFAGRLSAGPAAPIDVPAAAAVAAASSGVVFSYSASAGTVSRIDLASGRIAAADKVAATVERPVLTAAGDDWVLLDTAGSGAGRFWTSRGTGTISLTGTVAVSRPAVDGDAVYVADDTGLVRIPVSAVAAERIFGDSTTSRGTPARPVSRGGVISAAWLAEGTRGGTLWTSTGGDVPLDYGGQGLGSQRRPVFVDAGDGVILNDARSGWVWSVPEGRLLPSSQNWDIEDEVKTAPKTSDQKPPPIIDPRPPVAENDAFGVRPGALVSLPVLLNDHDPNDDVLAVDPASVTGLDPAFGTVTTTDDRQRLAVRVAPGATGSATFSYAVTDGTTADGLVSPPATVTLRVAAEDENSAPVWCGVEGCRQDWPNPEVAPGGTVTVPVLGDWVDPEGDPVLLLSASDDSGLGEVATTPEGDVVFQHRDAGVAGEQAESITVTVADVRGATATRQLVVRIRGDAQPALQSFAVVDVAGSRVSVDVAPHVTGTAGDLTLTAARVLDDAAATATVVGGSTTFDVVAASPGAYRVAVTVSSRGHEATGTVRLTLLDPGGPADLSTSPVVAFVRPQADATVDVLAAVTNPTRRVLLLSDLVIRPVTGASLSADVVAQSQLRVSGSTASGESGLLGTVSYRVGDGTTDEGSAITGEATVYLLPPAAEQAPIAVDDRAVVRAGAQIDIPVLDNDVAAVGTRPRLDPESIVASRPDVLAFAAGDVLRVLAPTTPGDVTISYRAFTTGAPALGDTATVHLSVVGDGANRDPLPRTLSGRVLSGLSTVIAFDGFGMDPDGDVVRLDRIVDQPAHGSAVISADGASIVYSSDAGSSGQDTFTYRVVDPSGAAGVGTVRVGVLSGDASPAPITYTDYVQVQAGDGNVLRVHPLANDIDPLQGTLTLQRVRPDVPQFALDGSPTAEFTRLQQRLVSQSDDTVTIAAGPTPGTMSFLYDVVSSAGNTARGLIVVRVVAQRVADFPVVSDTVLDADGRADLARGIDVLSGKVLWSGGDTGDLSVGLWAPVDGITVEGTRLVGAVDDRAHVIPFSVTGQTSAGPVTTYAFLRIPAAADTPLALRAGAPPLTVGENAQADVDLAALITVPRGRALELSGETRASGARPGASCTAVGGTTLRYAAGADAPWTDTCRVLVRLAGQPAWTVLAIPVVVTPIAPQPRLSPAALEVAPGDTQVFDLGAMTTWQGRPEAIVYRVDGTPASFDLALQGAQLSVRGRDAAAPGTIESVVVQVTSHPGVAPARISLRVGAAPSTLPQGGSVQQQCSQASGSSCTIDVIGAAGEVNPLPGTPLQVVSVAPAGVCTGVSFAVVSPSRVSASWTSDAPGATCAASFTVRDAQGRQSASARDGRILLDLQGYPKAPASVAQSAYADGSLTLRVDPGPAQAAYPVLTGFEVRQGGQRVAVCTPQGICPPISAPNGEQRSYEAVAVNAVGSSLTAVRTTAWAYNPPSAPTGATAAPVVAGADGGVASLAISGVDAANTGSLQITSPVGETQTIAVGSSQTTVTVPAFRVGANTATDVTITPLSRYTAPPGLPGPAIGSTTVSAHGIGAPTQGTLTLTAVNVGGGRVDITAVGTATPGGDGARVRYGIVRLDGPVGQDGAPVSVDSCRTSDDGGQRVFRGLPDGRLYTFALCAESWFDSRSFGRATVANTVRAVQSGAAPTGYTFVVGPTAHVAGDGTPSGRATWTIDQTPTSPETPPNDNNVVFRGLPSSVFDKDPGIEVRYEHKDGWWQSDWGNVVPAAGSAPYQVQASWSLGTCTGGTTLTRTAGSSGSDAAVTFDAAGIRYYDKNDALLVPGTDPWTVPAVAVRVTGIRVVVDWSGQGWNLAPASAELATRCTPSTAPNPAG</sequence>
<name>A0A0B4D541_9MICO</name>
<evidence type="ECO:0008006" key="3">
    <source>
        <dbReference type="Google" id="ProtNLM"/>
    </source>
</evidence>
<evidence type="ECO:0000313" key="2">
    <source>
        <dbReference type="Proteomes" id="UP000031202"/>
    </source>
</evidence>
<dbReference type="Pfam" id="PF17963">
    <property type="entry name" value="Big_9"/>
    <property type="match status" value="3"/>
</dbReference>
<comment type="caution">
    <text evidence="1">The sequence shown here is derived from an EMBL/GenBank/DDBJ whole genome shotgun (WGS) entry which is preliminary data.</text>
</comment>
<dbReference type="RefSeq" id="WP_039413166.1">
    <property type="nucleotide sequence ID" value="NZ_JWSZ01000004.1"/>
</dbReference>